<dbReference type="PANTHER" id="PTHR34387:SF1">
    <property type="entry name" value="PERIPLASMIC IMMUNOGENIC PROTEIN"/>
    <property type="match status" value="1"/>
</dbReference>
<sequence>MTRFTHDGQTEQQSKTSKGKKRPMLLLVPALAVAIGFGTIIGAGGPTPFVKAAETVSVERGLITVEGKGEIKVAPDVAYMNVGVETKAATAKEAQAKNAAQFASIEKLLFTTYKLDKKDVKTTGFYVQPQYQYNEKDGTSKIIGYTATHSIEITSRKLDGIGALLDNLSTAGANRIDGIRFDVENQEQYELQAMEKAMAQAKRKADVLAKAGGRAVKQVVNITQGNVASVPIFQTAKLMAESTADMAGGSSVQTGEITIGTSVTVSYDMQ</sequence>
<reference evidence="4 5" key="1">
    <citation type="submission" date="2024-09" db="EMBL/GenBank/DDBJ databases">
        <authorList>
            <person name="Sun Q."/>
            <person name="Mori K."/>
        </authorList>
    </citation>
    <scope>NUCLEOTIDE SEQUENCE [LARGE SCALE GENOMIC DNA]</scope>
    <source>
        <strain evidence="4 5">TISTR 2452</strain>
    </source>
</reference>
<dbReference type="PANTHER" id="PTHR34387">
    <property type="entry name" value="SLR1258 PROTEIN"/>
    <property type="match status" value="1"/>
</dbReference>
<keyword evidence="1" id="KW-0175">Coiled coil</keyword>
<dbReference type="Gene3D" id="3.30.70.2970">
    <property type="entry name" value="Protein of unknown function (DUF541), domain 2"/>
    <property type="match status" value="1"/>
</dbReference>
<dbReference type="Gene3D" id="3.30.110.170">
    <property type="entry name" value="Protein of unknown function (DUF541), domain 1"/>
    <property type="match status" value="1"/>
</dbReference>
<protein>
    <submittedName>
        <fullName evidence="4">SIMPL domain-containing protein</fullName>
    </submittedName>
</protein>
<organism evidence="4 5">
    <name type="scientific">Paenibacillus aurantiacus</name>
    <dbReference type="NCBI Taxonomy" id="1936118"/>
    <lineage>
        <taxon>Bacteria</taxon>
        <taxon>Bacillati</taxon>
        <taxon>Bacillota</taxon>
        <taxon>Bacilli</taxon>
        <taxon>Bacillales</taxon>
        <taxon>Paenibacillaceae</taxon>
        <taxon>Paenibacillus</taxon>
    </lineage>
</organism>
<evidence type="ECO:0000256" key="1">
    <source>
        <dbReference type="SAM" id="Coils"/>
    </source>
</evidence>
<dbReference type="Pfam" id="PF04402">
    <property type="entry name" value="SIMPL"/>
    <property type="match status" value="1"/>
</dbReference>
<keyword evidence="3" id="KW-0812">Transmembrane</keyword>
<keyword evidence="3" id="KW-1133">Transmembrane helix</keyword>
<dbReference type="EMBL" id="JBHMDO010000008">
    <property type="protein sequence ID" value="MFB9324963.1"/>
    <property type="molecule type" value="Genomic_DNA"/>
</dbReference>
<keyword evidence="5" id="KW-1185">Reference proteome</keyword>
<feature type="transmembrane region" description="Helical" evidence="3">
    <location>
        <begin position="24"/>
        <end position="45"/>
    </location>
</feature>
<feature type="coiled-coil region" evidence="1">
    <location>
        <begin position="184"/>
        <end position="211"/>
    </location>
</feature>
<accession>A0ABV5KL42</accession>
<dbReference type="Proteomes" id="UP001589747">
    <property type="component" value="Unassembled WGS sequence"/>
</dbReference>
<name>A0ABV5KL42_9BACL</name>
<gene>
    <name evidence="4" type="ORF">ACFFSY_03380</name>
</gene>
<comment type="caution">
    <text evidence="4">The sequence shown here is derived from an EMBL/GenBank/DDBJ whole genome shotgun (WGS) entry which is preliminary data.</text>
</comment>
<dbReference type="InterPro" id="IPR007497">
    <property type="entry name" value="SIMPL/DUF541"/>
</dbReference>
<dbReference type="InterPro" id="IPR052022">
    <property type="entry name" value="26kDa_periplasmic_antigen"/>
</dbReference>
<keyword evidence="3" id="KW-0472">Membrane</keyword>
<dbReference type="RefSeq" id="WP_377489887.1">
    <property type="nucleotide sequence ID" value="NZ_JBHMDO010000008.1"/>
</dbReference>
<evidence type="ECO:0000256" key="3">
    <source>
        <dbReference type="SAM" id="Phobius"/>
    </source>
</evidence>
<evidence type="ECO:0000313" key="4">
    <source>
        <dbReference type="EMBL" id="MFB9324963.1"/>
    </source>
</evidence>
<evidence type="ECO:0000256" key="2">
    <source>
        <dbReference type="SAM" id="MobiDB-lite"/>
    </source>
</evidence>
<evidence type="ECO:0000313" key="5">
    <source>
        <dbReference type="Proteomes" id="UP001589747"/>
    </source>
</evidence>
<proteinExistence type="predicted"/>
<feature type="region of interest" description="Disordered" evidence="2">
    <location>
        <begin position="1"/>
        <end position="20"/>
    </location>
</feature>